<gene>
    <name evidence="2" type="ORF">DIABBA_LOCUS110</name>
</gene>
<comment type="caution">
    <text evidence="2">The sequence shown here is derived from an EMBL/GenBank/DDBJ whole genome shotgun (WGS) entry which is preliminary data.</text>
</comment>
<evidence type="ECO:0000256" key="1">
    <source>
        <dbReference type="SAM" id="MobiDB-lite"/>
    </source>
</evidence>
<evidence type="ECO:0000313" key="3">
    <source>
        <dbReference type="Proteomes" id="UP001153709"/>
    </source>
</evidence>
<feature type="region of interest" description="Disordered" evidence="1">
    <location>
        <begin position="69"/>
        <end position="101"/>
    </location>
</feature>
<keyword evidence="3" id="KW-1185">Reference proteome</keyword>
<dbReference type="EMBL" id="CAKJVB030000024">
    <property type="protein sequence ID" value="CAH1225631.1"/>
    <property type="molecule type" value="Genomic_DNA"/>
</dbReference>
<reference evidence="2" key="1">
    <citation type="submission" date="2022-01" db="EMBL/GenBank/DDBJ databases">
        <authorList>
            <person name="King R."/>
        </authorList>
    </citation>
    <scope>NUCLEOTIDE SEQUENCE</scope>
</reference>
<protein>
    <submittedName>
        <fullName evidence="2">Uncharacterized protein</fullName>
    </submittedName>
</protein>
<name>A0A9P0DXS8_DIABA</name>
<dbReference type="Proteomes" id="UP001153709">
    <property type="component" value="Unassembled WGS sequence"/>
</dbReference>
<evidence type="ECO:0000313" key="2">
    <source>
        <dbReference type="EMBL" id="CAH1225631.1"/>
    </source>
</evidence>
<organism evidence="2 3">
    <name type="scientific">Diabrotica balteata</name>
    <name type="common">Banded cucumber beetle</name>
    <dbReference type="NCBI Taxonomy" id="107213"/>
    <lineage>
        <taxon>Eukaryota</taxon>
        <taxon>Metazoa</taxon>
        <taxon>Ecdysozoa</taxon>
        <taxon>Arthropoda</taxon>
        <taxon>Hexapoda</taxon>
        <taxon>Insecta</taxon>
        <taxon>Pterygota</taxon>
        <taxon>Neoptera</taxon>
        <taxon>Endopterygota</taxon>
        <taxon>Coleoptera</taxon>
        <taxon>Polyphaga</taxon>
        <taxon>Cucujiformia</taxon>
        <taxon>Chrysomeloidea</taxon>
        <taxon>Chrysomelidae</taxon>
        <taxon>Galerucinae</taxon>
        <taxon>Diabroticina</taxon>
        <taxon>Diabroticites</taxon>
        <taxon>Diabrotica</taxon>
    </lineage>
</organism>
<proteinExistence type="predicted"/>
<sequence>MGPQLVPIENMYDSNNIPDVIYQDDISKCDNEDNVSAIPPCSMEEIASTSTCSVLPNIIIRDNVSTPKKRDWATANTTPSDFIQDEKDSSQGGCLAAKTPKIKKKSTESDDLMELKKKVQLRKLEILKIVKEKEIVELDLKRIDLEIKKTDLEIKKTDLEIKKKDLLNK</sequence>
<accession>A0A9P0DXS8</accession>
<dbReference type="AlphaFoldDB" id="A0A9P0DXS8"/>